<protein>
    <recommendedName>
        <fullName evidence="1">Carrier domain-containing protein</fullName>
    </recommendedName>
</protein>
<reference evidence="2 3" key="1">
    <citation type="submission" date="2016-10" db="EMBL/GenBank/DDBJ databases">
        <title>Draft Genome sequence of Roseomonas sp. strain M3.</title>
        <authorList>
            <person name="Subhash Y."/>
            <person name="Lee S."/>
        </authorList>
    </citation>
    <scope>NUCLEOTIDE SEQUENCE [LARGE SCALE GENOMIC DNA]</scope>
    <source>
        <strain evidence="2 3">M3</strain>
    </source>
</reference>
<keyword evidence="3" id="KW-1185">Reference proteome</keyword>
<feature type="domain" description="Carrier" evidence="1">
    <location>
        <begin position="2"/>
        <end position="80"/>
    </location>
</feature>
<evidence type="ECO:0000313" key="3">
    <source>
        <dbReference type="Proteomes" id="UP000188879"/>
    </source>
</evidence>
<dbReference type="InterPro" id="IPR009081">
    <property type="entry name" value="PP-bd_ACP"/>
</dbReference>
<dbReference type="OrthoDB" id="7284767at2"/>
<dbReference type="Proteomes" id="UP000188879">
    <property type="component" value="Unassembled WGS sequence"/>
</dbReference>
<dbReference type="Gene3D" id="1.10.1200.10">
    <property type="entry name" value="ACP-like"/>
    <property type="match status" value="1"/>
</dbReference>
<dbReference type="AlphaFoldDB" id="A0A1V2GX68"/>
<name>A0A1V2GX68_9PROT</name>
<organism evidence="2 3">
    <name type="scientific">Teichococcus deserti</name>
    <dbReference type="NCBI Taxonomy" id="1817963"/>
    <lineage>
        <taxon>Bacteria</taxon>
        <taxon>Pseudomonadati</taxon>
        <taxon>Pseudomonadota</taxon>
        <taxon>Alphaproteobacteria</taxon>
        <taxon>Acetobacterales</taxon>
        <taxon>Roseomonadaceae</taxon>
        <taxon>Roseomonas</taxon>
    </lineage>
</organism>
<dbReference type="Pfam" id="PF00550">
    <property type="entry name" value="PP-binding"/>
    <property type="match status" value="1"/>
</dbReference>
<comment type="caution">
    <text evidence="2">The sequence shown here is derived from an EMBL/GenBank/DDBJ whole genome shotgun (WGS) entry which is preliminary data.</text>
</comment>
<proteinExistence type="predicted"/>
<evidence type="ECO:0000313" key="2">
    <source>
        <dbReference type="EMBL" id="ONG48982.1"/>
    </source>
</evidence>
<dbReference type="EMBL" id="MLCO01000234">
    <property type="protein sequence ID" value="ONG48982.1"/>
    <property type="molecule type" value="Genomic_DNA"/>
</dbReference>
<dbReference type="PROSITE" id="PS50075">
    <property type="entry name" value="CARRIER"/>
    <property type="match status" value="1"/>
</dbReference>
<dbReference type="NCBIfam" id="NF005480">
    <property type="entry name" value="PRK07081.1"/>
    <property type="match status" value="1"/>
</dbReference>
<evidence type="ECO:0000259" key="1">
    <source>
        <dbReference type="PROSITE" id="PS50075"/>
    </source>
</evidence>
<dbReference type="RefSeq" id="WP_076959321.1">
    <property type="nucleotide sequence ID" value="NZ_MLCO01000234.1"/>
</dbReference>
<accession>A0A1V2GX68</accession>
<gene>
    <name evidence="2" type="ORF">BKE38_21365</name>
</gene>
<sequence length="82" mass="8853">MIEIERVVREVLTRCAGLPAGDGVLPLEGDLFAHGLTSLRAVDIMAALEERFDVEFPDEALNRETFRSVAALRDTLVGLGAG</sequence>
<dbReference type="SUPFAM" id="SSF47336">
    <property type="entry name" value="ACP-like"/>
    <property type="match status" value="1"/>
</dbReference>
<dbReference type="InterPro" id="IPR036736">
    <property type="entry name" value="ACP-like_sf"/>
</dbReference>